<evidence type="ECO:0000313" key="2">
    <source>
        <dbReference type="Proteomes" id="UP000311919"/>
    </source>
</evidence>
<dbReference type="STRING" id="6182.A0A4Z2DAI7"/>
<dbReference type="EMBL" id="SKCS01000192">
    <property type="protein sequence ID" value="TNN13439.1"/>
    <property type="molecule type" value="Genomic_DNA"/>
</dbReference>
<reference evidence="1 2" key="1">
    <citation type="submission" date="2019-03" db="EMBL/GenBank/DDBJ databases">
        <title>An improved genome assembly of the fluke Schistosoma japonicum.</title>
        <authorList>
            <person name="Hu W."/>
            <person name="Luo F."/>
            <person name="Yin M."/>
            <person name="Mo X."/>
            <person name="Sun C."/>
            <person name="Wu Q."/>
            <person name="Zhu B."/>
            <person name="Xiang M."/>
            <person name="Wang J."/>
            <person name="Wang Y."/>
            <person name="Zhang T."/>
            <person name="Xu B."/>
            <person name="Zheng H."/>
            <person name="Feng Z."/>
        </authorList>
    </citation>
    <scope>NUCLEOTIDE SEQUENCE [LARGE SCALE GENOMIC DNA]</scope>
    <source>
        <strain evidence="1">HuSjv2</strain>
        <tissue evidence="1">Worms</tissue>
    </source>
</reference>
<protein>
    <submittedName>
        <fullName evidence="1">Pol polyprotein</fullName>
    </submittedName>
</protein>
<comment type="caution">
    <text evidence="1">The sequence shown here is derived from an EMBL/GenBank/DDBJ whole genome shotgun (WGS) entry which is preliminary data.</text>
</comment>
<evidence type="ECO:0000313" key="1">
    <source>
        <dbReference type="EMBL" id="TNN13439.1"/>
    </source>
</evidence>
<gene>
    <name evidence="1" type="ORF">EWB00_002973</name>
</gene>
<dbReference type="PANTHER" id="PTHR47331">
    <property type="entry name" value="PHD-TYPE DOMAIN-CONTAINING PROTEIN"/>
    <property type="match status" value="1"/>
</dbReference>
<accession>A0A4Z2DAI7</accession>
<name>A0A4Z2DAI7_SCHJA</name>
<feature type="non-terminal residue" evidence="1">
    <location>
        <position position="126"/>
    </location>
</feature>
<keyword evidence="2" id="KW-1185">Reference proteome</keyword>
<dbReference type="OrthoDB" id="10067762at2759"/>
<proteinExistence type="predicted"/>
<feature type="non-terminal residue" evidence="1">
    <location>
        <position position="1"/>
    </location>
</feature>
<dbReference type="Proteomes" id="UP000311919">
    <property type="component" value="Unassembled WGS sequence"/>
</dbReference>
<organism evidence="1 2">
    <name type="scientific">Schistosoma japonicum</name>
    <name type="common">Blood fluke</name>
    <dbReference type="NCBI Taxonomy" id="6182"/>
    <lineage>
        <taxon>Eukaryota</taxon>
        <taxon>Metazoa</taxon>
        <taxon>Spiralia</taxon>
        <taxon>Lophotrochozoa</taxon>
        <taxon>Platyhelminthes</taxon>
        <taxon>Trematoda</taxon>
        <taxon>Digenea</taxon>
        <taxon>Strigeidida</taxon>
        <taxon>Schistosomatoidea</taxon>
        <taxon>Schistosomatidae</taxon>
        <taxon>Schistosoma</taxon>
    </lineage>
</organism>
<dbReference type="InterPro" id="IPR008042">
    <property type="entry name" value="Retrotrans_Pao"/>
</dbReference>
<dbReference type="PANTHER" id="PTHR47331:SF1">
    <property type="entry name" value="GAG-LIKE PROTEIN"/>
    <property type="match status" value="1"/>
</dbReference>
<sequence>LKHMDYQITDLHVFCDASGSGYGVVMYIGSKVNNKVELRFLFGKARVAPMKTVTIPRLGLSAASMAVKMYSVVREELDTFPVKTTFWTDSMTVIYYLRNESNRYSCFVANRVSLIREITNKDQWRH</sequence>
<dbReference type="Pfam" id="PF05380">
    <property type="entry name" value="Peptidase_A17"/>
    <property type="match status" value="1"/>
</dbReference>
<dbReference type="AlphaFoldDB" id="A0A4Z2DAI7"/>